<organism evidence="4 6">
    <name type="scientific">Frigoribacterium faeni</name>
    <dbReference type="NCBI Taxonomy" id="145483"/>
    <lineage>
        <taxon>Bacteria</taxon>
        <taxon>Bacillati</taxon>
        <taxon>Actinomycetota</taxon>
        <taxon>Actinomycetes</taxon>
        <taxon>Micrococcales</taxon>
        <taxon>Microbacteriaceae</taxon>
        <taxon>Frigoribacterium</taxon>
    </lineage>
</organism>
<keyword evidence="2 4" id="KW-0808">Transferase</keyword>
<dbReference type="GO" id="GO:0052913">
    <property type="term" value="F:16S rRNA (guanine(966)-N(2))-methyltransferase activity"/>
    <property type="evidence" value="ECO:0007669"/>
    <property type="project" value="UniProtKB-EC"/>
</dbReference>
<dbReference type="OrthoDB" id="9803017at2"/>
<dbReference type="GO" id="GO:0003676">
    <property type="term" value="F:nucleic acid binding"/>
    <property type="evidence" value="ECO:0007669"/>
    <property type="project" value="InterPro"/>
</dbReference>
<dbReference type="EC" id="2.1.1.171" evidence="4"/>
<dbReference type="EMBL" id="JACGWW010000001">
    <property type="protein sequence ID" value="MBA8812380.1"/>
    <property type="molecule type" value="Genomic_DNA"/>
</dbReference>
<evidence type="ECO:0000313" key="5">
    <source>
        <dbReference type="Proteomes" id="UP000321154"/>
    </source>
</evidence>
<proteinExistence type="predicted"/>
<dbReference type="PIRSF" id="PIRSF004553">
    <property type="entry name" value="CHP00095"/>
    <property type="match status" value="1"/>
</dbReference>
<reference evidence="3 5" key="1">
    <citation type="submission" date="2019-07" db="EMBL/GenBank/DDBJ databases">
        <title>Whole genome shotgun sequence of Frigoribacterium faeni NBRC 103066.</title>
        <authorList>
            <person name="Hosoyama A."/>
            <person name="Uohara A."/>
            <person name="Ohji S."/>
            <person name="Ichikawa N."/>
        </authorList>
    </citation>
    <scope>NUCLEOTIDE SEQUENCE [LARGE SCALE GENOMIC DNA]</scope>
    <source>
        <strain evidence="3 5">NBRC 103066</strain>
    </source>
</reference>
<reference evidence="4 6" key="2">
    <citation type="submission" date="2020-07" db="EMBL/GenBank/DDBJ databases">
        <title>Sequencing the genomes of 1000 actinobacteria strains.</title>
        <authorList>
            <person name="Klenk H.-P."/>
        </authorList>
    </citation>
    <scope>NUCLEOTIDE SEQUENCE [LARGE SCALE GENOMIC DNA]</scope>
    <source>
        <strain evidence="4 6">DSM 10309</strain>
    </source>
</reference>
<dbReference type="PROSITE" id="PS00092">
    <property type="entry name" value="N6_MTASE"/>
    <property type="match status" value="1"/>
</dbReference>
<evidence type="ECO:0000313" key="6">
    <source>
        <dbReference type="Proteomes" id="UP000522688"/>
    </source>
</evidence>
<gene>
    <name evidence="4" type="ORF">FB463_000604</name>
    <name evidence="3" type="ORF">FFA01_02160</name>
</gene>
<dbReference type="Proteomes" id="UP000522688">
    <property type="component" value="Unassembled WGS sequence"/>
</dbReference>
<name>A0A7W3JGJ4_9MICO</name>
<dbReference type="CDD" id="cd02440">
    <property type="entry name" value="AdoMet_MTases"/>
    <property type="match status" value="1"/>
</dbReference>
<dbReference type="InterPro" id="IPR004398">
    <property type="entry name" value="RNA_MeTrfase_RsmD"/>
</dbReference>
<dbReference type="InterPro" id="IPR029063">
    <property type="entry name" value="SAM-dependent_MTases_sf"/>
</dbReference>
<dbReference type="RefSeq" id="WP_146852055.1">
    <property type="nucleotide sequence ID" value="NZ_BAAAHR010000002.1"/>
</dbReference>
<comment type="caution">
    <text evidence="4">The sequence shown here is derived from an EMBL/GenBank/DDBJ whole genome shotgun (WGS) entry which is preliminary data.</text>
</comment>
<evidence type="ECO:0000313" key="4">
    <source>
        <dbReference type="EMBL" id="MBA8812380.1"/>
    </source>
</evidence>
<keyword evidence="1 4" id="KW-0489">Methyltransferase</keyword>
<evidence type="ECO:0000313" key="3">
    <source>
        <dbReference type="EMBL" id="GEK81907.1"/>
    </source>
</evidence>
<protein>
    <submittedName>
        <fullName evidence="3 4">Methyltransferase</fullName>
        <ecNumber evidence="4">2.1.1.171</ecNumber>
    </submittedName>
</protein>
<accession>A0A7W3JGJ4</accession>
<dbReference type="SUPFAM" id="SSF53335">
    <property type="entry name" value="S-adenosyl-L-methionine-dependent methyltransferases"/>
    <property type="match status" value="1"/>
</dbReference>
<keyword evidence="5" id="KW-1185">Reference proteome</keyword>
<dbReference type="PANTHER" id="PTHR43542:SF1">
    <property type="entry name" value="METHYLTRANSFERASE"/>
    <property type="match status" value="1"/>
</dbReference>
<dbReference type="PANTHER" id="PTHR43542">
    <property type="entry name" value="METHYLTRANSFERASE"/>
    <property type="match status" value="1"/>
</dbReference>
<dbReference type="Gene3D" id="3.40.50.150">
    <property type="entry name" value="Vaccinia Virus protein VP39"/>
    <property type="match status" value="1"/>
</dbReference>
<evidence type="ECO:0000256" key="1">
    <source>
        <dbReference type="ARBA" id="ARBA00022603"/>
    </source>
</evidence>
<dbReference type="NCBIfam" id="TIGR00095">
    <property type="entry name" value="16S rRNA (guanine(966)-N(2))-methyltransferase RsmD"/>
    <property type="match status" value="1"/>
</dbReference>
<evidence type="ECO:0000256" key="2">
    <source>
        <dbReference type="ARBA" id="ARBA00022679"/>
    </source>
</evidence>
<sequence>MSRIISGFADNLSLVVPKVGTRPTSDRVREALFSSLDARDEIRGRRVLDLYAGTGGLGLEAASRGAASVVLVEKAPAAAKVLRRNADSVLSRAPKPPRGTPPRVDVVAQPVRSFLTGSGALVDLVFFDPPYELSAADLADDLTALLPLLDDEALVVVERASRDGEPVWPAGLTLDVKKQYGDTTVWFALRD</sequence>
<dbReference type="InterPro" id="IPR002052">
    <property type="entry name" value="DNA_methylase_N6_adenine_CS"/>
</dbReference>
<dbReference type="AlphaFoldDB" id="A0A7W3JGJ4"/>
<dbReference type="Pfam" id="PF03602">
    <property type="entry name" value="Cons_hypoth95"/>
    <property type="match status" value="1"/>
</dbReference>
<dbReference type="Proteomes" id="UP000321154">
    <property type="component" value="Unassembled WGS sequence"/>
</dbReference>
<dbReference type="EMBL" id="BJUV01000001">
    <property type="protein sequence ID" value="GEK81907.1"/>
    <property type="molecule type" value="Genomic_DNA"/>
</dbReference>